<dbReference type="PROSITE" id="PS00028">
    <property type="entry name" value="ZINC_FINGER_C2H2_1"/>
    <property type="match status" value="3"/>
</dbReference>
<evidence type="ECO:0000256" key="3">
    <source>
        <dbReference type="ARBA" id="ARBA00022771"/>
    </source>
</evidence>
<sequence>MSKKIFPQEKVRSTSLLSLSKKEENEEEEFKPYFIHEIEIPESYNITTNFKLKEEEKPTSLKCTICNTISSDTSEFNKHAKSKHNLVNLCKICSIVLKDKKSKMDHIEQKHEKEYGCPFCLKKFWQQKDLNLHIRNVHYDIKTDTLRVDNSFEIIKKINHSSLKLKEEFFIHDIVKEEIKFFIKKEGKSKEKEEEEKEKTEEIIEEKEEKEEKSEEEEKEEKEKTKEKDEKVEEITDTIKTEVPTTEVPTTEVPTTEVPTTEVPKTEVPKTEVPTTQVPKTENPTHMIEVSATKTDPSIITKLKCKLCESECEDNKSFNKHAKTHGYRVLCRFCSQVFFEKSTLDFHIMIKHDKTIFCRECGKKFWLQKSLEEHYTSVHQRK</sequence>
<reference evidence="8 9" key="1">
    <citation type="submission" date="2015-10" db="EMBL/GenBank/DDBJ databases">
        <title>Genome analyses suggest a sexual origin of heterokaryosis in a supposedly ancient asexual fungus.</title>
        <authorList>
            <person name="Ropars J."/>
            <person name="Sedzielewska K."/>
            <person name="Noel J."/>
            <person name="Charron P."/>
            <person name="Farinelli L."/>
            <person name="Marton T."/>
            <person name="Kruger M."/>
            <person name="Pelin A."/>
            <person name="Brachmann A."/>
            <person name="Corradi N."/>
        </authorList>
    </citation>
    <scope>NUCLEOTIDE SEQUENCE [LARGE SCALE GENOMIC DNA]</scope>
    <source>
        <strain evidence="8 9">A4</strain>
    </source>
</reference>
<keyword evidence="3 5" id="KW-0863">Zinc-finger</keyword>
<evidence type="ECO:0000256" key="2">
    <source>
        <dbReference type="ARBA" id="ARBA00022737"/>
    </source>
</evidence>
<protein>
    <recommendedName>
        <fullName evidence="7">C2H2-type domain-containing protein</fullName>
    </recommendedName>
</protein>
<dbReference type="PANTHER" id="PTHR24379">
    <property type="entry name" value="KRAB AND ZINC FINGER DOMAIN-CONTAINING"/>
    <property type="match status" value="1"/>
</dbReference>
<keyword evidence="9" id="KW-1185">Reference proteome</keyword>
<dbReference type="VEuPathDB" id="FungiDB:RhiirA1_536807"/>
<keyword evidence="4" id="KW-0862">Zinc</keyword>
<feature type="compositionally biased region" description="Acidic residues" evidence="6">
    <location>
        <begin position="203"/>
        <end position="220"/>
    </location>
</feature>
<name>A0A2I1GUB7_9GLOM</name>
<dbReference type="Gene3D" id="3.30.160.60">
    <property type="entry name" value="Classic Zinc Finger"/>
    <property type="match status" value="2"/>
</dbReference>
<dbReference type="SUPFAM" id="SSF57667">
    <property type="entry name" value="beta-beta-alpha zinc fingers"/>
    <property type="match status" value="1"/>
</dbReference>
<evidence type="ECO:0000259" key="7">
    <source>
        <dbReference type="PROSITE" id="PS50157"/>
    </source>
</evidence>
<dbReference type="GO" id="GO:0008270">
    <property type="term" value="F:zinc ion binding"/>
    <property type="evidence" value="ECO:0007669"/>
    <property type="project" value="UniProtKB-KW"/>
</dbReference>
<feature type="compositionally biased region" description="Basic and acidic residues" evidence="6">
    <location>
        <begin position="221"/>
        <end position="240"/>
    </location>
</feature>
<dbReference type="AlphaFoldDB" id="A0A2I1GUB7"/>
<feature type="region of interest" description="Disordered" evidence="6">
    <location>
        <begin position="190"/>
        <end position="280"/>
    </location>
</feature>
<gene>
    <name evidence="8" type="ORF">RhiirA4_406274</name>
</gene>
<dbReference type="VEuPathDB" id="FungiDB:FUN_011012"/>
<feature type="compositionally biased region" description="Low complexity" evidence="6">
    <location>
        <begin position="241"/>
        <end position="263"/>
    </location>
</feature>
<dbReference type="SMART" id="SM00355">
    <property type="entry name" value="ZnF_C2H2"/>
    <property type="match status" value="6"/>
</dbReference>
<dbReference type="InterPro" id="IPR013087">
    <property type="entry name" value="Znf_C2H2_type"/>
</dbReference>
<proteinExistence type="predicted"/>
<feature type="domain" description="C2H2-type" evidence="7">
    <location>
        <begin position="356"/>
        <end position="382"/>
    </location>
</feature>
<feature type="compositionally biased region" description="Basic and acidic residues" evidence="6">
    <location>
        <begin position="190"/>
        <end position="202"/>
    </location>
</feature>
<feature type="compositionally biased region" description="Low complexity" evidence="6">
    <location>
        <begin position="271"/>
        <end position="280"/>
    </location>
</feature>
<dbReference type="PROSITE" id="PS50157">
    <property type="entry name" value="ZINC_FINGER_C2H2_2"/>
    <property type="match status" value="2"/>
</dbReference>
<dbReference type="InterPro" id="IPR036236">
    <property type="entry name" value="Znf_C2H2_sf"/>
</dbReference>
<comment type="caution">
    <text evidence="8">The sequence shown here is derived from an EMBL/GenBank/DDBJ whole genome shotgun (WGS) entry which is preliminary data.</text>
</comment>
<keyword evidence="1" id="KW-0479">Metal-binding</keyword>
<accession>A0A2I1GUB7</accession>
<feature type="domain" description="C2H2-type" evidence="7">
    <location>
        <begin position="115"/>
        <end position="143"/>
    </location>
</feature>
<evidence type="ECO:0000256" key="5">
    <source>
        <dbReference type="PROSITE-ProRule" id="PRU00042"/>
    </source>
</evidence>
<keyword evidence="2" id="KW-0677">Repeat</keyword>
<dbReference type="VEuPathDB" id="FungiDB:RhiirFUN_012309"/>
<dbReference type="EMBL" id="LLXI01000846">
    <property type="protein sequence ID" value="PKY50243.1"/>
    <property type="molecule type" value="Genomic_DNA"/>
</dbReference>
<dbReference type="Proteomes" id="UP000234323">
    <property type="component" value="Unassembled WGS sequence"/>
</dbReference>
<evidence type="ECO:0000313" key="9">
    <source>
        <dbReference type="Proteomes" id="UP000234323"/>
    </source>
</evidence>
<evidence type="ECO:0000256" key="4">
    <source>
        <dbReference type="ARBA" id="ARBA00022833"/>
    </source>
</evidence>
<evidence type="ECO:0000256" key="6">
    <source>
        <dbReference type="SAM" id="MobiDB-lite"/>
    </source>
</evidence>
<evidence type="ECO:0000256" key="1">
    <source>
        <dbReference type="ARBA" id="ARBA00022723"/>
    </source>
</evidence>
<evidence type="ECO:0000313" key="8">
    <source>
        <dbReference type="EMBL" id="PKY50243.1"/>
    </source>
</evidence>
<dbReference type="PANTHER" id="PTHR24379:SF121">
    <property type="entry name" value="C2H2-TYPE DOMAIN-CONTAINING PROTEIN"/>
    <property type="match status" value="1"/>
</dbReference>
<organism evidence="8 9">
    <name type="scientific">Rhizophagus irregularis</name>
    <dbReference type="NCBI Taxonomy" id="588596"/>
    <lineage>
        <taxon>Eukaryota</taxon>
        <taxon>Fungi</taxon>
        <taxon>Fungi incertae sedis</taxon>
        <taxon>Mucoromycota</taxon>
        <taxon>Glomeromycotina</taxon>
        <taxon>Glomeromycetes</taxon>
        <taxon>Glomerales</taxon>
        <taxon>Glomeraceae</taxon>
        <taxon>Rhizophagus</taxon>
    </lineage>
</organism>